<organism evidence="1">
    <name type="scientific">Aureimonas altamirensis</name>
    <dbReference type="NCBI Taxonomy" id="370622"/>
    <lineage>
        <taxon>Bacteria</taxon>
        <taxon>Pseudomonadati</taxon>
        <taxon>Pseudomonadota</taxon>
        <taxon>Alphaproteobacteria</taxon>
        <taxon>Hyphomicrobiales</taxon>
        <taxon>Aurantimonadaceae</taxon>
        <taxon>Aureimonas</taxon>
    </lineage>
</organism>
<dbReference type="GO" id="GO:0050660">
    <property type="term" value="F:flavin adenine dinucleotide binding"/>
    <property type="evidence" value="ECO:0007669"/>
    <property type="project" value="InterPro"/>
</dbReference>
<dbReference type="RefSeq" id="WP_060602592.1">
    <property type="nucleotide sequence ID" value="NZ_BBWQ01000009.1"/>
</dbReference>
<reference evidence="1" key="1">
    <citation type="journal article" date="2015" name="Proc. Natl. Acad. Sci. U.S.A.">
        <title>Bacterial clade with the ribosomal RNA operon on a small plasmid rather than the chromosome.</title>
        <authorList>
            <person name="Anda M."/>
            <person name="Ohtsubo Y."/>
            <person name="Okubo T."/>
            <person name="Sugawara M."/>
            <person name="Nagata Y."/>
            <person name="Tsuda M."/>
            <person name="Minamisawa K."/>
            <person name="Mitsui H."/>
        </authorList>
    </citation>
    <scope>NUCLEOTIDE SEQUENCE</scope>
    <source>
        <strain evidence="1">DSM 21988</strain>
    </source>
</reference>
<evidence type="ECO:0008006" key="2">
    <source>
        <dbReference type="Google" id="ProtNLM"/>
    </source>
</evidence>
<dbReference type="AlphaFoldDB" id="A0A0P0YWS2"/>
<dbReference type="InterPro" id="IPR036250">
    <property type="entry name" value="AcylCo_DH-like_C"/>
</dbReference>
<dbReference type="SUPFAM" id="SSF47203">
    <property type="entry name" value="Acyl-CoA dehydrogenase C-terminal domain-like"/>
    <property type="match status" value="1"/>
</dbReference>
<dbReference type="GO" id="GO:0016627">
    <property type="term" value="F:oxidoreductase activity, acting on the CH-CH group of donors"/>
    <property type="evidence" value="ECO:0007669"/>
    <property type="project" value="InterPro"/>
</dbReference>
<accession>A0A0P0YWS2</accession>
<dbReference type="EMBL" id="LC066371">
    <property type="protein sequence ID" value="BAT25983.1"/>
    <property type="molecule type" value="Genomic_DNA"/>
</dbReference>
<evidence type="ECO:0000313" key="1">
    <source>
        <dbReference type="EMBL" id="BAT25983.1"/>
    </source>
</evidence>
<dbReference type="SUPFAM" id="SSF56645">
    <property type="entry name" value="Acyl-CoA dehydrogenase NM domain-like"/>
    <property type="match status" value="1"/>
</dbReference>
<proteinExistence type="predicted"/>
<dbReference type="InterPro" id="IPR009100">
    <property type="entry name" value="AcylCoA_DH/oxidase_NM_dom_sf"/>
</dbReference>
<dbReference type="Gene3D" id="1.20.140.10">
    <property type="entry name" value="Butyryl-CoA Dehydrogenase, subunit A, domain 3"/>
    <property type="match status" value="1"/>
</dbReference>
<protein>
    <recommendedName>
        <fullName evidence="2">Acyl-CoA dehydrogenase</fullName>
    </recommendedName>
</protein>
<dbReference type="InterPro" id="IPR037069">
    <property type="entry name" value="AcylCoA_DH/ox_N_sf"/>
</dbReference>
<dbReference type="Gene3D" id="1.10.540.10">
    <property type="entry name" value="Acyl-CoA dehydrogenase/oxidase, N-terminal domain"/>
    <property type="match status" value="1"/>
</dbReference>
<name>A0A0P0YWS2_9HYPH</name>
<sequence length="371" mass="38975">MKPGTAQKRAATTTLADTARALSAQLAADPDTATRSLVAILAKHGLLAAGIVPTGSGEGGFAFHMPWQGLADTLECIGAVDLSLARLLEGHVNVLQLVHLYGSAAQQERVADLALSGELLGIWGADDTPPVTLVCEGAVWRMSGAKRYASGVGVVHSALIPVFTGPAPLLPLVEVRTPDRMDLSGWNHGGMERSLSGRYSFEGVSLSGAELVGNPGDYRREPHFVGGIWRCAAAQLGAVTAIVAIMRSTLEERGHDAHPLQKQRLGRAAMQARTARLWVHDAAARVEAAASSRNGDAIKEATALAAYARLVTEESALAVIELAQRAIGLSGFHRTHPLSIRAADLAVYLRQANPDAILLEHAVTVSESIGA</sequence>